<protein>
    <submittedName>
        <fullName evidence="1">Uncharacterized protein</fullName>
    </submittedName>
</protein>
<gene>
    <name evidence="1" type="ORF">SAMN05192530_103252</name>
</gene>
<evidence type="ECO:0000313" key="2">
    <source>
        <dbReference type="Proteomes" id="UP000198793"/>
    </source>
</evidence>
<dbReference type="AlphaFoldDB" id="A0A1H0GQ80"/>
<evidence type="ECO:0000313" key="1">
    <source>
        <dbReference type="EMBL" id="SDO09014.1"/>
    </source>
</evidence>
<reference evidence="1 2" key="1">
    <citation type="submission" date="2016-10" db="EMBL/GenBank/DDBJ databases">
        <authorList>
            <person name="de Groot N.N."/>
        </authorList>
    </citation>
    <scope>NUCLEOTIDE SEQUENCE [LARGE SCALE GENOMIC DNA]</scope>
    <source>
        <strain evidence="2">L7-484,KACC 16230,DSM 25025</strain>
    </source>
</reference>
<sequence>MSALRQPRRHLFRILGAGGTAALLTAWQTADGFPWAENAMDVQGRIAEMRRATPLDMANGSTLEDIQFDGNRLTMRLRVDDRLDLAGVRDGDRDDQCDVWRSALRSRELNTVEYRYTQTGATSSLFLDRTVCN</sequence>
<accession>A0A1H0GQ80</accession>
<keyword evidence="2" id="KW-1185">Reference proteome</keyword>
<name>A0A1H0GQ80_9HYPH</name>
<organism evidence="1 2">
    <name type="scientific">Aureimonas jatrophae</name>
    <dbReference type="NCBI Taxonomy" id="1166073"/>
    <lineage>
        <taxon>Bacteria</taxon>
        <taxon>Pseudomonadati</taxon>
        <taxon>Pseudomonadota</taxon>
        <taxon>Alphaproteobacteria</taxon>
        <taxon>Hyphomicrobiales</taxon>
        <taxon>Aurantimonadaceae</taxon>
        <taxon>Aureimonas</taxon>
    </lineage>
</organism>
<dbReference type="Proteomes" id="UP000198793">
    <property type="component" value="Unassembled WGS sequence"/>
</dbReference>
<proteinExistence type="predicted"/>
<dbReference type="EMBL" id="FNIT01000003">
    <property type="protein sequence ID" value="SDO09014.1"/>
    <property type="molecule type" value="Genomic_DNA"/>
</dbReference>
<dbReference type="OrthoDB" id="7906228at2"/>
<dbReference type="RefSeq" id="WP_139183964.1">
    <property type="nucleotide sequence ID" value="NZ_FNIT01000003.1"/>
</dbReference>